<gene>
    <name evidence="1" type="ORF">DFP72DRAFT_1081658</name>
</gene>
<keyword evidence="2" id="KW-1185">Reference proteome</keyword>
<accession>A0A8H6LT06</accession>
<evidence type="ECO:0000313" key="1">
    <source>
        <dbReference type="EMBL" id="KAF6742698.1"/>
    </source>
</evidence>
<evidence type="ECO:0000313" key="2">
    <source>
        <dbReference type="Proteomes" id="UP000521943"/>
    </source>
</evidence>
<comment type="caution">
    <text evidence="1">The sequence shown here is derived from an EMBL/GenBank/DDBJ whole genome shotgun (WGS) entry which is preliminary data.</text>
</comment>
<sequence>MIPNKTVLSTRNYRGLSPPIENLAVHGFVKGSRVNHKPYAQVFESRLVLLESRVVRGLKISAQEWSGGNDGVFMRSANVWGLQVFELTQFLSTSLSSGVPVREGRRESATVVRHAFTPLALGGDFGGSRRKEGLELRSRSMDSGGGSLRLHAVCNLSVFKGAIPVPLVSYGLRNKLLGRSRHQNSLRDAKFDAQHKARARNWVRLDARLDDDKLATLHRRRHTTATTMACALPMPLRKQDISNFLNSFSHDGEHAMSSLARSHLASRLLPTTPSACKSGTINSCDHLAPNTDDDDGLCMPVTVPDTIKPCRNR</sequence>
<organism evidence="1 2">
    <name type="scientific">Ephemerocybe angulata</name>
    <dbReference type="NCBI Taxonomy" id="980116"/>
    <lineage>
        <taxon>Eukaryota</taxon>
        <taxon>Fungi</taxon>
        <taxon>Dikarya</taxon>
        <taxon>Basidiomycota</taxon>
        <taxon>Agaricomycotina</taxon>
        <taxon>Agaricomycetes</taxon>
        <taxon>Agaricomycetidae</taxon>
        <taxon>Agaricales</taxon>
        <taxon>Agaricineae</taxon>
        <taxon>Psathyrellaceae</taxon>
        <taxon>Ephemerocybe</taxon>
    </lineage>
</organism>
<proteinExistence type="predicted"/>
<dbReference type="Proteomes" id="UP000521943">
    <property type="component" value="Unassembled WGS sequence"/>
</dbReference>
<dbReference type="EMBL" id="JACGCI010000176">
    <property type="protein sequence ID" value="KAF6742698.1"/>
    <property type="molecule type" value="Genomic_DNA"/>
</dbReference>
<reference evidence="1 2" key="1">
    <citation type="submission" date="2020-07" db="EMBL/GenBank/DDBJ databases">
        <title>Comparative genomics of pyrophilous fungi reveals a link between fire events and developmental genes.</title>
        <authorList>
            <consortium name="DOE Joint Genome Institute"/>
            <person name="Steindorff A.S."/>
            <person name="Carver A."/>
            <person name="Calhoun S."/>
            <person name="Stillman K."/>
            <person name="Liu H."/>
            <person name="Lipzen A."/>
            <person name="Pangilinan J."/>
            <person name="Labutti K."/>
            <person name="Bruns T.D."/>
            <person name="Grigoriev I.V."/>
        </authorList>
    </citation>
    <scope>NUCLEOTIDE SEQUENCE [LARGE SCALE GENOMIC DNA]</scope>
    <source>
        <strain evidence="1 2">CBS 144469</strain>
    </source>
</reference>
<protein>
    <submittedName>
        <fullName evidence="1">Uncharacterized protein</fullName>
    </submittedName>
</protein>
<dbReference type="AlphaFoldDB" id="A0A8H6LT06"/>
<name>A0A8H6LT06_9AGAR</name>